<dbReference type="EMBL" id="MHSS01000004">
    <property type="protein sequence ID" value="OHA48698.1"/>
    <property type="molecule type" value="Genomic_DNA"/>
</dbReference>
<evidence type="ECO:0000313" key="4">
    <source>
        <dbReference type="Proteomes" id="UP000177629"/>
    </source>
</evidence>
<comment type="caution">
    <text evidence="3">The sequence shown here is derived from an EMBL/GenBank/DDBJ whole genome shotgun (WGS) entry which is preliminary data.</text>
</comment>
<feature type="compositionally biased region" description="Basic and acidic residues" evidence="1">
    <location>
        <begin position="132"/>
        <end position="147"/>
    </location>
</feature>
<organism evidence="3 4">
    <name type="scientific">Candidatus Terrybacteria bacterium RIFCSPHIGHO2_01_FULL_48_17</name>
    <dbReference type="NCBI Taxonomy" id="1802362"/>
    <lineage>
        <taxon>Bacteria</taxon>
        <taxon>Candidatus Terryibacteriota</taxon>
    </lineage>
</organism>
<gene>
    <name evidence="3" type="ORF">A2806_01065</name>
</gene>
<feature type="region of interest" description="Disordered" evidence="1">
    <location>
        <begin position="1"/>
        <end position="149"/>
    </location>
</feature>
<name>A0A1G2PK54_9BACT</name>
<feature type="compositionally biased region" description="Low complexity" evidence="1">
    <location>
        <begin position="117"/>
        <end position="128"/>
    </location>
</feature>
<protein>
    <submittedName>
        <fullName evidence="3">Uncharacterized protein</fullName>
    </submittedName>
</protein>
<evidence type="ECO:0000256" key="1">
    <source>
        <dbReference type="SAM" id="MobiDB-lite"/>
    </source>
</evidence>
<keyword evidence="2" id="KW-1133">Transmembrane helix</keyword>
<feature type="region of interest" description="Disordered" evidence="1">
    <location>
        <begin position="219"/>
        <end position="245"/>
    </location>
</feature>
<feature type="compositionally biased region" description="Pro residues" evidence="1">
    <location>
        <begin position="220"/>
        <end position="234"/>
    </location>
</feature>
<dbReference type="Proteomes" id="UP000177629">
    <property type="component" value="Unassembled WGS sequence"/>
</dbReference>
<proteinExistence type="predicted"/>
<feature type="compositionally biased region" description="Basic and acidic residues" evidence="1">
    <location>
        <begin position="18"/>
        <end position="39"/>
    </location>
</feature>
<keyword evidence="2" id="KW-0812">Transmembrane</keyword>
<feature type="compositionally biased region" description="Pro residues" evidence="1">
    <location>
        <begin position="82"/>
        <end position="97"/>
    </location>
</feature>
<evidence type="ECO:0000256" key="2">
    <source>
        <dbReference type="SAM" id="Phobius"/>
    </source>
</evidence>
<dbReference type="AlphaFoldDB" id="A0A1G2PK54"/>
<keyword evidence="2" id="KW-0472">Membrane</keyword>
<evidence type="ECO:0000313" key="3">
    <source>
        <dbReference type="EMBL" id="OHA48698.1"/>
    </source>
</evidence>
<reference evidence="3 4" key="1">
    <citation type="journal article" date="2016" name="Nat. Commun.">
        <title>Thousands of microbial genomes shed light on interconnected biogeochemical processes in an aquifer system.</title>
        <authorList>
            <person name="Anantharaman K."/>
            <person name="Brown C.T."/>
            <person name="Hug L.A."/>
            <person name="Sharon I."/>
            <person name="Castelle C.J."/>
            <person name="Probst A.J."/>
            <person name="Thomas B.C."/>
            <person name="Singh A."/>
            <person name="Wilkins M.J."/>
            <person name="Karaoz U."/>
            <person name="Brodie E.L."/>
            <person name="Williams K.H."/>
            <person name="Hubbard S.S."/>
            <person name="Banfield J.F."/>
        </authorList>
    </citation>
    <scope>NUCLEOTIDE SEQUENCE [LARGE SCALE GENOMIC DNA]</scope>
</reference>
<accession>A0A1G2PK54</accession>
<sequence length="433" mass="46728">MAQNNRNDEDILTAGQARPDEKRIRTMQEDLERAKEHVLPDLPLATPPLPKQPSRPETPVISEESPAPIELPIVGEETKPEAVPPAPPEPPQTPPLPQATESLPEEISAEDILSAVTEPPQQKETPTTGFSPEERLSYSQEESDKKTVAPSVPELPVLTPEEMLSFGEEALPQAKTGGRFSGIAQKLPMKMVAIGLGVLLVMGGLGIVGYSFFFAGGEEPPQPEPTAPTQPPITGPIGSPEEPPVPEAVLTVQDTTPLIANDQRALSSTARRVYGLQVPDRAVHRALVKLDTSTEKRYLSVSEIMEQLGAPLAPNLARYLVESESTFFVYSENGTVRIGFAVRTSDAAALRAELSSWEANAEQELASALEALGKTQSAATPRFQDNTHNGTPIRFLNFPDPNLTIDYAVVESKNLFILTTSRGSMFAAIDALP</sequence>
<feature type="transmembrane region" description="Helical" evidence="2">
    <location>
        <begin position="191"/>
        <end position="213"/>
    </location>
</feature>
<dbReference type="STRING" id="1802362.A2806_01065"/>